<proteinExistence type="predicted"/>
<accession>A0AAN8BR39</accession>
<keyword evidence="2" id="KW-1185">Reference proteome</keyword>
<evidence type="ECO:0000313" key="2">
    <source>
        <dbReference type="Proteomes" id="UP001335648"/>
    </source>
</evidence>
<dbReference type="AlphaFoldDB" id="A0AAN8BR39"/>
<reference evidence="1 2" key="1">
    <citation type="journal article" date="2023" name="Mol. Biol. Evol.">
        <title>Genomics of Secondarily Temperate Adaptation in the Only Non-Antarctic Icefish.</title>
        <authorList>
            <person name="Rivera-Colon A.G."/>
            <person name="Rayamajhi N."/>
            <person name="Minhas B.F."/>
            <person name="Madrigal G."/>
            <person name="Bilyk K.T."/>
            <person name="Yoon V."/>
            <person name="Hune M."/>
            <person name="Gregory S."/>
            <person name="Cheng C.H.C."/>
            <person name="Catchen J.M."/>
        </authorList>
    </citation>
    <scope>NUCLEOTIDE SEQUENCE [LARGE SCALE GENOMIC DNA]</scope>
    <source>
        <strain evidence="1">JC2023a</strain>
    </source>
</reference>
<dbReference type="EMBL" id="JAULUE010002056">
    <property type="protein sequence ID" value="KAK5889930.1"/>
    <property type="molecule type" value="Genomic_DNA"/>
</dbReference>
<sequence length="109" mass="12116">MDGYMQVLQNWHGTTITGSYYTAGFPQLIQTETEPSDDIIRWHAFQNRVTPAFCSSDFNSSQGTPSITTSHPPPAMWCECLLCEQAKDLPAAPLFVSSMGTTRPRFKAP</sequence>
<comment type="caution">
    <text evidence="1">The sequence shown here is derived from an EMBL/GenBank/DDBJ whole genome shotgun (WGS) entry which is preliminary data.</text>
</comment>
<dbReference type="Proteomes" id="UP001335648">
    <property type="component" value="Unassembled WGS sequence"/>
</dbReference>
<name>A0AAN8BR39_9TELE</name>
<protein>
    <submittedName>
        <fullName evidence="1">Uncharacterized protein</fullName>
    </submittedName>
</protein>
<evidence type="ECO:0000313" key="1">
    <source>
        <dbReference type="EMBL" id="KAK5889930.1"/>
    </source>
</evidence>
<organism evidence="1 2">
    <name type="scientific">Champsocephalus esox</name>
    <name type="common">pike icefish</name>
    <dbReference type="NCBI Taxonomy" id="159716"/>
    <lineage>
        <taxon>Eukaryota</taxon>
        <taxon>Metazoa</taxon>
        <taxon>Chordata</taxon>
        <taxon>Craniata</taxon>
        <taxon>Vertebrata</taxon>
        <taxon>Euteleostomi</taxon>
        <taxon>Actinopterygii</taxon>
        <taxon>Neopterygii</taxon>
        <taxon>Teleostei</taxon>
        <taxon>Neoteleostei</taxon>
        <taxon>Acanthomorphata</taxon>
        <taxon>Eupercaria</taxon>
        <taxon>Perciformes</taxon>
        <taxon>Notothenioidei</taxon>
        <taxon>Channichthyidae</taxon>
        <taxon>Champsocephalus</taxon>
    </lineage>
</organism>
<gene>
    <name evidence="1" type="ORF">CesoFtcFv8_013505</name>
</gene>